<dbReference type="HOGENOM" id="CLU_1133295_0_0_1"/>
<evidence type="ECO:0000256" key="1">
    <source>
        <dbReference type="SAM" id="SignalP"/>
    </source>
</evidence>
<sequence length="247" mass="26590">MYFSSLVTLAVLFGAAAAVPTPAEHSLVARDCSAEVRRFNIERREKRGLGKRAFYNSIKNATCIVSPDAPRVNYVANPAVRTDVTDGQTGIALTLDVGVMDITTCQPLTNTMVEVWSANAQGNYGSYLRGATATSSSGIAEFQTIFPGYSSDGANHINLLVHQQSLGSPVTHVGQVFFTDRWTEVVSMTSPYNTNTHKLTKNAQDPNYTKASSSGYSPIVDIESINDDWPEGVVGYITVGVNPSKSV</sequence>
<protein>
    <recommendedName>
        <fullName evidence="4">Intradiol ring-cleavage dioxygenases domain-containing protein</fullName>
    </recommendedName>
</protein>
<dbReference type="VEuPathDB" id="FungiDB:PLEOSDRAFT_1102184"/>
<feature type="chain" id="PRO_5001646062" description="Intradiol ring-cleavage dioxygenases domain-containing protein" evidence="1">
    <location>
        <begin position="19"/>
        <end position="247"/>
    </location>
</feature>
<reference evidence="3" key="1">
    <citation type="journal article" date="2014" name="Proc. Natl. Acad. Sci. U.S.A.">
        <title>Extensive sampling of basidiomycete genomes demonstrates inadequacy of the white-rot/brown-rot paradigm for wood decay fungi.</title>
        <authorList>
            <person name="Riley R."/>
            <person name="Salamov A.A."/>
            <person name="Brown D.W."/>
            <person name="Nagy L.G."/>
            <person name="Floudas D."/>
            <person name="Held B.W."/>
            <person name="Levasseur A."/>
            <person name="Lombard V."/>
            <person name="Morin E."/>
            <person name="Otillar R."/>
            <person name="Lindquist E.A."/>
            <person name="Sun H."/>
            <person name="LaButti K.M."/>
            <person name="Schmutz J."/>
            <person name="Jabbour D."/>
            <person name="Luo H."/>
            <person name="Baker S.E."/>
            <person name="Pisabarro A.G."/>
            <person name="Walton J.D."/>
            <person name="Blanchette R.A."/>
            <person name="Henrissat B."/>
            <person name="Martin F."/>
            <person name="Cullen D."/>
            <person name="Hibbett D.S."/>
            <person name="Grigoriev I.V."/>
        </authorList>
    </citation>
    <scope>NUCLEOTIDE SEQUENCE [LARGE SCALE GENOMIC DNA]</scope>
    <source>
        <strain evidence="3">PC15</strain>
    </source>
</reference>
<dbReference type="EMBL" id="KL198006">
    <property type="protein sequence ID" value="KDQ31204.1"/>
    <property type="molecule type" value="Genomic_DNA"/>
</dbReference>
<evidence type="ECO:0000313" key="3">
    <source>
        <dbReference type="Proteomes" id="UP000027073"/>
    </source>
</evidence>
<dbReference type="PANTHER" id="PTHR34315:SF1">
    <property type="entry name" value="INTRADIOL RING-CLEAVAGE DIOXYGENASES DOMAIN-CONTAINING PROTEIN-RELATED"/>
    <property type="match status" value="1"/>
</dbReference>
<name>A0A067NTC9_PLEO1</name>
<dbReference type="OrthoDB" id="121380at2759"/>
<gene>
    <name evidence="2" type="ORF">PLEOSDRAFT_1102184</name>
</gene>
<dbReference type="GO" id="GO:0005506">
    <property type="term" value="F:iron ion binding"/>
    <property type="evidence" value="ECO:0007669"/>
    <property type="project" value="InterPro"/>
</dbReference>
<dbReference type="SUPFAM" id="SSF49482">
    <property type="entry name" value="Aromatic compound dioxygenase"/>
    <property type="match status" value="1"/>
</dbReference>
<dbReference type="InParanoid" id="A0A067NTC9"/>
<dbReference type="AlphaFoldDB" id="A0A067NTC9"/>
<proteinExistence type="predicted"/>
<evidence type="ECO:0000313" key="2">
    <source>
        <dbReference type="EMBL" id="KDQ31204.1"/>
    </source>
</evidence>
<dbReference type="InterPro" id="IPR015889">
    <property type="entry name" value="Intradiol_dOase_core"/>
</dbReference>
<dbReference type="Gene3D" id="2.60.130.10">
    <property type="entry name" value="Aromatic compound dioxygenase"/>
    <property type="match status" value="1"/>
</dbReference>
<dbReference type="Proteomes" id="UP000027073">
    <property type="component" value="Unassembled WGS sequence"/>
</dbReference>
<accession>A0A067NTC9</accession>
<organism evidence="2 3">
    <name type="scientific">Pleurotus ostreatus (strain PC15)</name>
    <name type="common">Oyster mushroom</name>
    <dbReference type="NCBI Taxonomy" id="1137138"/>
    <lineage>
        <taxon>Eukaryota</taxon>
        <taxon>Fungi</taxon>
        <taxon>Dikarya</taxon>
        <taxon>Basidiomycota</taxon>
        <taxon>Agaricomycotina</taxon>
        <taxon>Agaricomycetes</taxon>
        <taxon>Agaricomycetidae</taxon>
        <taxon>Agaricales</taxon>
        <taxon>Pleurotineae</taxon>
        <taxon>Pleurotaceae</taxon>
        <taxon>Pleurotus</taxon>
    </lineage>
</organism>
<dbReference type="SMR" id="A0A067NTC9"/>
<dbReference type="PANTHER" id="PTHR34315">
    <property type="match status" value="1"/>
</dbReference>
<feature type="signal peptide" evidence="1">
    <location>
        <begin position="1"/>
        <end position="18"/>
    </location>
</feature>
<evidence type="ECO:0008006" key="4">
    <source>
        <dbReference type="Google" id="ProtNLM"/>
    </source>
</evidence>
<dbReference type="GO" id="GO:0016702">
    <property type="term" value="F:oxidoreductase activity, acting on single donors with incorporation of molecular oxygen, incorporation of two atoms of oxygen"/>
    <property type="evidence" value="ECO:0007669"/>
    <property type="project" value="InterPro"/>
</dbReference>
<keyword evidence="1" id="KW-0732">Signal</keyword>